<dbReference type="Gene3D" id="3.40.50.300">
    <property type="entry name" value="P-loop containing nucleotide triphosphate hydrolases"/>
    <property type="match status" value="1"/>
</dbReference>
<sequence length="210" mass="23777">MEKKSPFIINIGRSLGAGGRYIGKKLAEHFDISYFDKEILALAAKESGFTPEIFEKSDENKGFLRSLINSIAPTMSGDFYSNQISDESLFRIQSDAIRKVAADRSCVFIGRCADYVLRNHPRCVNVFIAADEEDRIKRIMENAQTDEKTAKRMMTHGDTKRANYYNFYCNGKWGAAATYDLCINSSVLGLDGTFDFIKDFVIKKLELDKD</sequence>
<dbReference type="RefSeq" id="WP_111897403.1">
    <property type="nucleotide sequence ID" value="NZ_CP033459.1"/>
</dbReference>
<dbReference type="AlphaFoldDB" id="A0A5P8E6I1"/>
<dbReference type="SUPFAM" id="SSF52540">
    <property type="entry name" value="P-loop containing nucleoside triphosphate hydrolases"/>
    <property type="match status" value="1"/>
</dbReference>
<dbReference type="GO" id="GO:0016301">
    <property type="term" value="F:kinase activity"/>
    <property type="evidence" value="ECO:0007669"/>
    <property type="project" value="UniProtKB-KW"/>
</dbReference>
<keyword evidence="1" id="KW-0418">Kinase</keyword>
<reference evidence="1 2" key="1">
    <citation type="submission" date="2018-11" db="EMBL/GenBank/DDBJ databases">
        <authorList>
            <person name="Na S.W."/>
            <person name="Baik M."/>
        </authorList>
    </citation>
    <scope>NUCLEOTIDE SEQUENCE [LARGE SCALE GENOMIC DNA]</scope>
    <source>
        <strain evidence="1 2">E39</strain>
    </source>
</reference>
<dbReference type="Pfam" id="PF13189">
    <property type="entry name" value="Cytidylate_kin2"/>
    <property type="match status" value="1"/>
</dbReference>
<gene>
    <name evidence="1" type="ORF">C7Y71_005645</name>
</gene>
<organism evidence="1 2">
    <name type="scientific">Pseudoprevotella muciniphila</name>
    <dbReference type="NCBI Taxonomy" id="2133944"/>
    <lineage>
        <taxon>Bacteria</taxon>
        <taxon>Pseudomonadati</taxon>
        <taxon>Bacteroidota</taxon>
        <taxon>Bacteroidia</taxon>
        <taxon>Bacteroidales</taxon>
        <taxon>Prevotellaceae</taxon>
        <taxon>Pseudoprevotella</taxon>
    </lineage>
</organism>
<protein>
    <submittedName>
        <fullName evidence="1">Cytidylate kinase-like family protein</fullName>
    </submittedName>
</protein>
<name>A0A5P8E6I1_9BACT</name>
<keyword evidence="2" id="KW-1185">Reference proteome</keyword>
<accession>A0A5P8E6I1</accession>
<dbReference type="InterPro" id="IPR027417">
    <property type="entry name" value="P-loop_NTPase"/>
</dbReference>
<dbReference type="KEGG" id="alq:C7Y71_005645"/>
<dbReference type="OrthoDB" id="9781180at2"/>
<proteinExistence type="predicted"/>
<evidence type="ECO:0000313" key="1">
    <source>
        <dbReference type="EMBL" id="QFQ12536.1"/>
    </source>
</evidence>
<keyword evidence="1" id="KW-0808">Transferase</keyword>
<evidence type="ECO:0000313" key="2">
    <source>
        <dbReference type="Proteomes" id="UP000249375"/>
    </source>
</evidence>
<dbReference type="EMBL" id="CP033459">
    <property type="protein sequence ID" value="QFQ12536.1"/>
    <property type="molecule type" value="Genomic_DNA"/>
</dbReference>
<dbReference type="Proteomes" id="UP000249375">
    <property type="component" value="Chromosome"/>
</dbReference>